<reference evidence="2" key="1">
    <citation type="submission" date="2019-08" db="EMBL/GenBank/DDBJ databases">
        <authorList>
            <person name="Kucharzyk K."/>
            <person name="Murdoch R.W."/>
            <person name="Higgins S."/>
            <person name="Loffler F."/>
        </authorList>
    </citation>
    <scope>NUCLEOTIDE SEQUENCE</scope>
</reference>
<evidence type="ECO:0000313" key="2">
    <source>
        <dbReference type="EMBL" id="MPN41995.1"/>
    </source>
</evidence>
<gene>
    <name evidence="2" type="ORF">SDC9_189551</name>
</gene>
<name>A0A645HSH2_9ZZZZ</name>
<dbReference type="AlphaFoldDB" id="A0A645HSH2"/>
<accession>A0A645HSH2</accession>
<feature type="region of interest" description="Disordered" evidence="1">
    <location>
        <begin position="77"/>
        <end position="125"/>
    </location>
</feature>
<proteinExistence type="predicted"/>
<sequence>MAAVGIVDPLDLLSIPGGQSHEQQYADDRDDEVQSVALDEHIDHRCNDDAPQRHDEVMADAVELPLGCHTVQAHSAEQARRCEKSAADRQRPERHENPRQSDAVEDGVTGKGQHGCTGRHLLQTG</sequence>
<protein>
    <submittedName>
        <fullName evidence="2">Uncharacterized protein</fullName>
    </submittedName>
</protein>
<dbReference type="EMBL" id="VSSQ01099404">
    <property type="protein sequence ID" value="MPN41995.1"/>
    <property type="molecule type" value="Genomic_DNA"/>
</dbReference>
<evidence type="ECO:0000256" key="1">
    <source>
        <dbReference type="SAM" id="MobiDB-lite"/>
    </source>
</evidence>
<comment type="caution">
    <text evidence="2">The sequence shown here is derived from an EMBL/GenBank/DDBJ whole genome shotgun (WGS) entry which is preliminary data.</text>
</comment>
<organism evidence="2">
    <name type="scientific">bioreactor metagenome</name>
    <dbReference type="NCBI Taxonomy" id="1076179"/>
    <lineage>
        <taxon>unclassified sequences</taxon>
        <taxon>metagenomes</taxon>
        <taxon>ecological metagenomes</taxon>
    </lineage>
</organism>
<feature type="compositionally biased region" description="Basic and acidic residues" evidence="1">
    <location>
        <begin position="77"/>
        <end position="99"/>
    </location>
</feature>